<name>A0ABW5BHK4_9PROT</name>
<dbReference type="RefSeq" id="WP_380250305.1">
    <property type="nucleotide sequence ID" value="NZ_JBHUII010000004.1"/>
</dbReference>
<dbReference type="PANTHER" id="PTHR30086">
    <property type="entry name" value="ARGININE EXPORTER PROTEIN ARGO"/>
    <property type="match status" value="1"/>
</dbReference>
<evidence type="ECO:0000256" key="5">
    <source>
        <dbReference type="ARBA" id="ARBA00023136"/>
    </source>
</evidence>
<proteinExistence type="predicted"/>
<evidence type="ECO:0000256" key="1">
    <source>
        <dbReference type="ARBA" id="ARBA00004651"/>
    </source>
</evidence>
<feature type="transmembrane region" description="Helical" evidence="6">
    <location>
        <begin position="191"/>
        <end position="211"/>
    </location>
</feature>
<reference evidence="8" key="1">
    <citation type="journal article" date="2019" name="Int. J. Syst. Evol. Microbiol.">
        <title>The Global Catalogue of Microorganisms (GCM) 10K type strain sequencing project: providing services to taxonomists for standard genome sequencing and annotation.</title>
        <authorList>
            <consortium name="The Broad Institute Genomics Platform"/>
            <consortium name="The Broad Institute Genome Sequencing Center for Infectious Disease"/>
            <person name="Wu L."/>
            <person name="Ma J."/>
        </authorList>
    </citation>
    <scope>NUCLEOTIDE SEQUENCE [LARGE SCALE GENOMIC DNA]</scope>
    <source>
        <strain evidence="8">CGMCC 4.7192</strain>
    </source>
</reference>
<organism evidence="7 8">
    <name type="scientific">Kiloniella antarctica</name>
    <dbReference type="NCBI Taxonomy" id="1550907"/>
    <lineage>
        <taxon>Bacteria</taxon>
        <taxon>Pseudomonadati</taxon>
        <taxon>Pseudomonadota</taxon>
        <taxon>Alphaproteobacteria</taxon>
        <taxon>Rhodospirillales</taxon>
        <taxon>Kiloniellaceae</taxon>
        <taxon>Kiloniella</taxon>
    </lineage>
</organism>
<keyword evidence="5 6" id="KW-0472">Membrane</keyword>
<sequence length="214" mass="23169">MNSINDILPYLPAISISYIAYLVATISPGPANLAIMATSMSEGRKPGVLLASGVVIGSLTWGILAAIGLSSFLFSYAWLMTTMRIVGGLYLFWLSYKSFRSCLRSEEPKALDTGKNRTGLQYFLLGLGIHLTNPKSIFAWLSIIAVGVSPQAPVEISYVIVGGCWLMGIVVFGGYALAFSTKKMIALYGSFRRWIEGTASIIFGLAGFKLLTMR</sequence>
<dbReference type="InterPro" id="IPR001123">
    <property type="entry name" value="LeuE-type"/>
</dbReference>
<evidence type="ECO:0000313" key="8">
    <source>
        <dbReference type="Proteomes" id="UP001597294"/>
    </source>
</evidence>
<feature type="transmembrane region" description="Helical" evidence="6">
    <location>
        <begin position="122"/>
        <end position="144"/>
    </location>
</feature>
<protein>
    <submittedName>
        <fullName evidence="7">LysE family translocator</fullName>
    </submittedName>
</protein>
<dbReference type="Proteomes" id="UP001597294">
    <property type="component" value="Unassembled WGS sequence"/>
</dbReference>
<keyword evidence="4 6" id="KW-1133">Transmembrane helix</keyword>
<evidence type="ECO:0000256" key="6">
    <source>
        <dbReference type="SAM" id="Phobius"/>
    </source>
</evidence>
<gene>
    <name evidence="7" type="ORF">ACFSKO_08105</name>
</gene>
<keyword evidence="2" id="KW-1003">Cell membrane</keyword>
<evidence type="ECO:0000256" key="2">
    <source>
        <dbReference type="ARBA" id="ARBA00022475"/>
    </source>
</evidence>
<accession>A0ABW5BHK4</accession>
<feature type="transmembrane region" description="Helical" evidence="6">
    <location>
        <begin position="47"/>
        <end position="67"/>
    </location>
</feature>
<evidence type="ECO:0000256" key="3">
    <source>
        <dbReference type="ARBA" id="ARBA00022692"/>
    </source>
</evidence>
<keyword evidence="8" id="KW-1185">Reference proteome</keyword>
<keyword evidence="3 6" id="KW-0812">Transmembrane</keyword>
<feature type="transmembrane region" description="Helical" evidence="6">
    <location>
        <begin position="73"/>
        <end position="94"/>
    </location>
</feature>
<dbReference type="EMBL" id="JBHUII010000004">
    <property type="protein sequence ID" value="MFD2205568.1"/>
    <property type="molecule type" value="Genomic_DNA"/>
</dbReference>
<comment type="caution">
    <text evidence="7">The sequence shown here is derived from an EMBL/GenBank/DDBJ whole genome shotgun (WGS) entry which is preliminary data.</text>
</comment>
<feature type="transmembrane region" description="Helical" evidence="6">
    <location>
        <begin position="12"/>
        <end position="35"/>
    </location>
</feature>
<feature type="transmembrane region" description="Helical" evidence="6">
    <location>
        <begin position="156"/>
        <end position="179"/>
    </location>
</feature>
<comment type="subcellular location">
    <subcellularLocation>
        <location evidence="1">Cell membrane</location>
        <topology evidence="1">Multi-pass membrane protein</topology>
    </subcellularLocation>
</comment>
<evidence type="ECO:0000313" key="7">
    <source>
        <dbReference type="EMBL" id="MFD2205568.1"/>
    </source>
</evidence>
<dbReference type="PANTHER" id="PTHR30086:SF19">
    <property type="entry name" value="THREONINE EFFLUX PROTEIN"/>
    <property type="match status" value="1"/>
</dbReference>
<evidence type="ECO:0000256" key="4">
    <source>
        <dbReference type="ARBA" id="ARBA00022989"/>
    </source>
</evidence>
<dbReference type="Pfam" id="PF01810">
    <property type="entry name" value="LysE"/>
    <property type="match status" value="1"/>
</dbReference>